<keyword evidence="3 9" id="KW-1003">Cell membrane</keyword>
<dbReference type="SUPFAM" id="SSF82866">
    <property type="entry name" value="Multidrug efflux transporter AcrB transmembrane domain"/>
    <property type="match status" value="1"/>
</dbReference>
<comment type="subcellular location">
    <subcellularLocation>
        <location evidence="1 9">Cell membrane</location>
        <topology evidence="1 9">Multi-pass membrane protein</topology>
    </subcellularLocation>
</comment>
<dbReference type="PRINTS" id="PR01755">
    <property type="entry name" value="SECFTRNLCASE"/>
</dbReference>
<feature type="transmembrane region" description="Helical" evidence="9">
    <location>
        <begin position="154"/>
        <end position="175"/>
    </location>
</feature>
<comment type="similarity">
    <text evidence="9">Belongs to the SecD/SecF family. SecF subfamily.</text>
</comment>
<comment type="function">
    <text evidence="9">Part of the Sec protein translocase complex. Interacts with the SecYEG preprotein conducting channel. SecDF uses the proton motive force (PMF) to complete protein translocation after the ATP-dependent function of SecA.</text>
</comment>
<keyword evidence="8 9" id="KW-0472">Membrane</keyword>
<dbReference type="RefSeq" id="WP_152379179.1">
    <property type="nucleotide sequence ID" value="NZ_CP045298.1"/>
</dbReference>
<keyword evidence="12" id="KW-1185">Reference proteome</keyword>
<sequence>MRFNWNLKYIKMSKWFYTFSIIITLLGILSLSIFGLNYGVDFRSGSNVDVNLTKAITQQQIQTLLDKNGIGKEVDYTPGKERFGIRFSKVLTDQQVNSFKTSFNKELDPKASFEVNTVDTEMAQELERNAIWAILLASVAIALYISIRFEWRFAVAAIVSLLHDAFLVISIFSIFRLKVDLTFITAILTIVGFSINDTVVIFDRIRENLRFAKKKSRADLEQVVDHSIAQTMTRSLATVFTVFIASVCLFIFGGESIRMFSLAMVIGLLFGAYSSIFIASPLWVALKGKQKTPTAGGGAAVKAAKS</sequence>
<feature type="domain" description="Protein export membrane protein SecD/SecF C-terminal" evidence="10">
    <location>
        <begin position="105"/>
        <end position="287"/>
    </location>
</feature>
<dbReference type="HAMAP" id="MF_01464_B">
    <property type="entry name" value="SecF_B"/>
    <property type="match status" value="1"/>
</dbReference>
<evidence type="ECO:0000256" key="1">
    <source>
        <dbReference type="ARBA" id="ARBA00004651"/>
    </source>
</evidence>
<proteinExistence type="inferred from homology"/>
<dbReference type="Gene3D" id="1.20.1640.10">
    <property type="entry name" value="Multidrug efflux transporter AcrB transmembrane domain"/>
    <property type="match status" value="1"/>
</dbReference>
<dbReference type="InterPro" id="IPR005665">
    <property type="entry name" value="SecF_bac"/>
</dbReference>
<comment type="caution">
    <text evidence="11">The sequence shown here is derived from an EMBL/GenBank/DDBJ whole genome shotgun (WGS) entry which is preliminary data.</text>
</comment>
<dbReference type="Pfam" id="PF02355">
    <property type="entry name" value="SecD_SecF_C"/>
    <property type="match status" value="1"/>
</dbReference>
<dbReference type="InterPro" id="IPR022813">
    <property type="entry name" value="SecD/SecF_arch_bac"/>
</dbReference>
<evidence type="ECO:0000313" key="12">
    <source>
        <dbReference type="Proteomes" id="UP001242811"/>
    </source>
</evidence>
<feature type="transmembrane region" description="Helical" evidence="9">
    <location>
        <begin position="181"/>
        <end position="205"/>
    </location>
</feature>
<keyword evidence="2 9" id="KW-0813">Transport</keyword>
<keyword evidence="7 9" id="KW-0811">Translocation</keyword>
<dbReference type="Pfam" id="PF07549">
    <property type="entry name" value="Sec_GG"/>
    <property type="match status" value="1"/>
</dbReference>
<feature type="transmembrane region" description="Helical" evidence="9">
    <location>
        <begin position="260"/>
        <end position="284"/>
    </location>
</feature>
<keyword evidence="4 9" id="KW-0812">Transmembrane</keyword>
<evidence type="ECO:0000256" key="5">
    <source>
        <dbReference type="ARBA" id="ARBA00022927"/>
    </source>
</evidence>
<feature type="transmembrane region" description="Helical" evidence="9">
    <location>
        <begin position="236"/>
        <end position="254"/>
    </location>
</feature>
<evidence type="ECO:0000256" key="4">
    <source>
        <dbReference type="ARBA" id="ARBA00022692"/>
    </source>
</evidence>
<dbReference type="PANTHER" id="PTHR30081:SF8">
    <property type="entry name" value="PROTEIN TRANSLOCASE SUBUNIT SECF"/>
    <property type="match status" value="1"/>
</dbReference>
<dbReference type="PANTHER" id="PTHR30081">
    <property type="entry name" value="PROTEIN-EXPORT MEMBRANE PROTEIN SEC"/>
    <property type="match status" value="1"/>
</dbReference>
<dbReference type="InterPro" id="IPR022646">
    <property type="entry name" value="SecD/SecF_CS"/>
</dbReference>
<evidence type="ECO:0000259" key="10">
    <source>
        <dbReference type="Pfam" id="PF02355"/>
    </source>
</evidence>
<feature type="transmembrane region" description="Helical" evidence="9">
    <location>
        <begin position="130"/>
        <end position="147"/>
    </location>
</feature>
<keyword evidence="6 9" id="KW-1133">Transmembrane helix</keyword>
<name>A0ABU0KZL1_9BACL</name>
<evidence type="ECO:0000256" key="6">
    <source>
        <dbReference type="ARBA" id="ARBA00022989"/>
    </source>
</evidence>
<dbReference type="InterPro" id="IPR055344">
    <property type="entry name" value="SecD_SecF_C_bact"/>
</dbReference>
<evidence type="ECO:0000256" key="2">
    <source>
        <dbReference type="ARBA" id="ARBA00022448"/>
    </source>
</evidence>
<protein>
    <recommendedName>
        <fullName evidence="9">Protein-export membrane protein SecF</fullName>
    </recommendedName>
</protein>
<keyword evidence="5 9" id="KW-0653">Protein transport</keyword>
<dbReference type="InterPro" id="IPR022645">
    <property type="entry name" value="SecD/SecF_bac"/>
</dbReference>
<evidence type="ECO:0000256" key="8">
    <source>
        <dbReference type="ARBA" id="ARBA00023136"/>
    </source>
</evidence>
<dbReference type="EMBL" id="JAUSWA010000017">
    <property type="protein sequence ID" value="MDQ0494865.1"/>
    <property type="molecule type" value="Genomic_DNA"/>
</dbReference>
<evidence type="ECO:0000313" key="11">
    <source>
        <dbReference type="EMBL" id="MDQ0494865.1"/>
    </source>
</evidence>
<dbReference type="InterPro" id="IPR048634">
    <property type="entry name" value="SecD_SecF_C"/>
</dbReference>
<evidence type="ECO:0000256" key="7">
    <source>
        <dbReference type="ARBA" id="ARBA00023010"/>
    </source>
</evidence>
<dbReference type="NCBIfam" id="TIGR00916">
    <property type="entry name" value="2A0604s01"/>
    <property type="match status" value="1"/>
</dbReference>
<accession>A0ABU0KZL1</accession>
<evidence type="ECO:0000256" key="3">
    <source>
        <dbReference type="ARBA" id="ARBA00022475"/>
    </source>
</evidence>
<evidence type="ECO:0000256" key="9">
    <source>
        <dbReference type="HAMAP-Rule" id="MF_01464"/>
    </source>
</evidence>
<organism evidence="11 12">
    <name type="scientific">Paenibacillus brasilensis</name>
    <dbReference type="NCBI Taxonomy" id="128574"/>
    <lineage>
        <taxon>Bacteria</taxon>
        <taxon>Bacillati</taxon>
        <taxon>Bacillota</taxon>
        <taxon>Bacilli</taxon>
        <taxon>Bacillales</taxon>
        <taxon>Paenibacillaceae</taxon>
        <taxon>Paenibacillus</taxon>
    </lineage>
</organism>
<dbReference type="NCBIfam" id="TIGR00966">
    <property type="entry name" value="transloc_SecF"/>
    <property type="match status" value="1"/>
</dbReference>
<comment type="subunit">
    <text evidence="9">Forms a complex with SecD. Part of the essential Sec protein translocation apparatus which comprises SecA, SecYEG and auxiliary proteins SecDF. Other proteins may also be involved.</text>
</comment>
<reference evidence="11 12" key="1">
    <citation type="submission" date="2023-07" db="EMBL/GenBank/DDBJ databases">
        <title>Genomic Encyclopedia of Type Strains, Phase IV (KMG-IV): sequencing the most valuable type-strain genomes for metagenomic binning, comparative biology and taxonomic classification.</title>
        <authorList>
            <person name="Goeker M."/>
        </authorList>
    </citation>
    <scope>NUCLEOTIDE SEQUENCE [LARGE SCALE GENOMIC DNA]</scope>
    <source>
        <strain evidence="11 12">DSM 14914</strain>
    </source>
</reference>
<feature type="transmembrane region" description="Helical" evidence="9">
    <location>
        <begin position="15"/>
        <end position="36"/>
    </location>
</feature>
<gene>
    <name evidence="9" type="primary">secF</name>
    <name evidence="11" type="ORF">QOZ95_003032</name>
</gene>
<dbReference type="Proteomes" id="UP001242811">
    <property type="component" value="Unassembled WGS sequence"/>
</dbReference>